<dbReference type="EMBL" id="GAIX01014444">
    <property type="protein sequence ID" value="JAA78116.1"/>
    <property type="molecule type" value="Transcribed_RNA"/>
</dbReference>
<evidence type="ECO:0000256" key="1">
    <source>
        <dbReference type="SAM" id="MobiDB-lite"/>
    </source>
</evidence>
<feature type="compositionally biased region" description="Polar residues" evidence="1">
    <location>
        <begin position="84"/>
        <end position="107"/>
    </location>
</feature>
<organism evidence="2">
    <name type="scientific">Pararge aegeria</name>
    <name type="common">speckled wood butterfly</name>
    <dbReference type="NCBI Taxonomy" id="116150"/>
    <lineage>
        <taxon>Eukaryota</taxon>
        <taxon>Metazoa</taxon>
        <taxon>Ecdysozoa</taxon>
        <taxon>Arthropoda</taxon>
        <taxon>Hexapoda</taxon>
        <taxon>Insecta</taxon>
        <taxon>Pterygota</taxon>
        <taxon>Neoptera</taxon>
        <taxon>Endopterygota</taxon>
        <taxon>Lepidoptera</taxon>
        <taxon>Glossata</taxon>
        <taxon>Ditrysia</taxon>
        <taxon>Papilionoidea</taxon>
        <taxon>Nymphalidae</taxon>
        <taxon>Satyrinae</taxon>
        <taxon>Satyrini</taxon>
        <taxon>Parargina</taxon>
        <taxon>Pararge</taxon>
    </lineage>
</organism>
<proteinExistence type="predicted"/>
<sequence>MLITPQAEPEVTTVAIVDDDFMFNQLYTNSHEEESEFTTEINKVLTSPSTSSKDPATTELNNDKEVLPISTFLLDTDDLDTTKKPSASTANDLNSNTFNDQMTSNPIKPNDSEFLSVVPIEKENYMEPLKKNYNSASIQELNYISDSPKKSDRRTIDVNNLDSVINDVA</sequence>
<accession>S4NH74</accession>
<protein>
    <submittedName>
        <fullName evidence="2">Uncharacterized protein</fullName>
    </submittedName>
</protein>
<evidence type="ECO:0000313" key="2">
    <source>
        <dbReference type="EMBL" id="JAA78116.1"/>
    </source>
</evidence>
<name>S4NH74_9NEOP</name>
<reference evidence="2" key="1">
    <citation type="journal article" date="2013" name="BMC Genomics">
        <title>Unscrambling butterfly oogenesis.</title>
        <authorList>
            <person name="Carter J.M."/>
            <person name="Baker S.C."/>
            <person name="Pink R."/>
            <person name="Carter D.R."/>
            <person name="Collins A."/>
            <person name="Tomlin J."/>
            <person name="Gibbs M."/>
            <person name="Breuker C.J."/>
        </authorList>
    </citation>
    <scope>NUCLEOTIDE SEQUENCE</scope>
    <source>
        <tissue evidence="2">Ovary</tissue>
    </source>
</reference>
<reference evidence="2" key="2">
    <citation type="submission" date="2013-05" db="EMBL/GenBank/DDBJ databases">
        <authorList>
            <person name="Carter J.-M."/>
            <person name="Baker S.C."/>
            <person name="Pink R."/>
            <person name="Carter D.R.F."/>
            <person name="Collins A."/>
            <person name="Tomlin J."/>
            <person name="Gibbs M."/>
            <person name="Breuker C.J."/>
        </authorList>
    </citation>
    <scope>NUCLEOTIDE SEQUENCE</scope>
    <source>
        <tissue evidence="2">Ovary</tissue>
    </source>
</reference>
<feature type="region of interest" description="Disordered" evidence="1">
    <location>
        <begin position="82"/>
        <end position="110"/>
    </location>
</feature>
<dbReference type="AlphaFoldDB" id="S4NH74"/>